<protein>
    <submittedName>
        <fullName evidence="1">Uncharacterized protein</fullName>
    </submittedName>
</protein>
<name>A0AAN8FN62_TRICO</name>
<reference evidence="1 2" key="1">
    <citation type="submission" date="2019-10" db="EMBL/GenBank/DDBJ databases">
        <title>Assembly and Annotation for the nematode Trichostrongylus colubriformis.</title>
        <authorList>
            <person name="Martin J."/>
        </authorList>
    </citation>
    <scope>NUCLEOTIDE SEQUENCE [LARGE SCALE GENOMIC DNA]</scope>
    <source>
        <strain evidence="1">G859</strain>
        <tissue evidence="1">Whole worm</tissue>
    </source>
</reference>
<organism evidence="1 2">
    <name type="scientific">Trichostrongylus colubriformis</name>
    <name type="common">Black scour worm</name>
    <dbReference type="NCBI Taxonomy" id="6319"/>
    <lineage>
        <taxon>Eukaryota</taxon>
        <taxon>Metazoa</taxon>
        <taxon>Ecdysozoa</taxon>
        <taxon>Nematoda</taxon>
        <taxon>Chromadorea</taxon>
        <taxon>Rhabditida</taxon>
        <taxon>Rhabditina</taxon>
        <taxon>Rhabditomorpha</taxon>
        <taxon>Strongyloidea</taxon>
        <taxon>Trichostrongylidae</taxon>
        <taxon>Trichostrongylus</taxon>
    </lineage>
</organism>
<gene>
    <name evidence="1" type="ORF">GCK32_019381</name>
</gene>
<evidence type="ECO:0000313" key="2">
    <source>
        <dbReference type="Proteomes" id="UP001331761"/>
    </source>
</evidence>
<proteinExistence type="predicted"/>
<accession>A0AAN8FN62</accession>
<dbReference type="Proteomes" id="UP001331761">
    <property type="component" value="Unassembled WGS sequence"/>
</dbReference>
<dbReference type="EMBL" id="WIXE01005818">
    <property type="protein sequence ID" value="KAK5981862.1"/>
    <property type="molecule type" value="Genomic_DNA"/>
</dbReference>
<comment type="caution">
    <text evidence="1">The sequence shown here is derived from an EMBL/GenBank/DDBJ whole genome shotgun (WGS) entry which is preliminary data.</text>
</comment>
<evidence type="ECO:0000313" key="1">
    <source>
        <dbReference type="EMBL" id="KAK5981862.1"/>
    </source>
</evidence>
<dbReference type="AlphaFoldDB" id="A0AAN8FN62"/>
<sequence>MWSSCQPSINEENLRHSLRSCIGSASWKSHASDLCECAAKAGVEGINGVCTILKASQSSGTR</sequence>
<keyword evidence="2" id="KW-1185">Reference proteome</keyword>